<dbReference type="Gene3D" id="2.30.110.10">
    <property type="entry name" value="Electron Transport, Fmn-binding Protein, Chain A"/>
    <property type="match status" value="1"/>
</dbReference>
<dbReference type="Proteomes" id="UP000254569">
    <property type="component" value="Unassembled WGS sequence"/>
</dbReference>
<reference evidence="8 9" key="1">
    <citation type="submission" date="2018-06" db="EMBL/GenBank/DDBJ databases">
        <authorList>
            <consortium name="Pathogen Informatics"/>
            <person name="Doyle S."/>
        </authorList>
    </citation>
    <scope>NUCLEOTIDE SEQUENCE [LARGE SCALE GENOMIC DNA]</scope>
    <source>
        <strain evidence="8 9">NCTC13296</strain>
    </source>
</reference>
<dbReference type="GO" id="GO:0010181">
    <property type="term" value="F:FMN binding"/>
    <property type="evidence" value="ECO:0007669"/>
    <property type="project" value="InterPro"/>
</dbReference>
<comment type="cofactor">
    <cofactor evidence="5">
        <name>FMN</name>
        <dbReference type="ChEBI" id="CHEBI:58210"/>
    </cofactor>
    <text evidence="5">Binds 1 FMN per subunit.</text>
</comment>
<evidence type="ECO:0000259" key="7">
    <source>
        <dbReference type="Pfam" id="PF10590"/>
    </source>
</evidence>
<keyword evidence="2" id="KW-0285">Flavoprotein</keyword>
<evidence type="ECO:0000256" key="1">
    <source>
        <dbReference type="ARBA" id="ARBA00007301"/>
    </source>
</evidence>
<dbReference type="PANTHER" id="PTHR10851:SF0">
    <property type="entry name" value="PYRIDOXINE-5'-PHOSPHATE OXIDASE"/>
    <property type="match status" value="1"/>
</dbReference>
<dbReference type="Pfam" id="PF10590">
    <property type="entry name" value="PNP_phzG_C"/>
    <property type="match status" value="1"/>
</dbReference>
<feature type="binding site" evidence="5">
    <location>
        <position position="103"/>
    </location>
    <ligand>
        <name>FMN</name>
        <dbReference type="ChEBI" id="CHEBI:58210"/>
    </ligand>
</feature>
<dbReference type="RefSeq" id="WP_064064658.1">
    <property type="nucleotide sequence ID" value="NZ_LPZN01000044.1"/>
</dbReference>
<dbReference type="NCBIfam" id="NF004231">
    <property type="entry name" value="PRK05679.1"/>
    <property type="match status" value="1"/>
</dbReference>
<evidence type="ECO:0000256" key="5">
    <source>
        <dbReference type="PIRSR" id="PIRSR000190-2"/>
    </source>
</evidence>
<protein>
    <submittedName>
        <fullName evidence="8">Pyridoxamine 5prime-phosphate oxidase</fullName>
        <ecNumber evidence="8">1.4.3.5</ecNumber>
    </submittedName>
</protein>
<feature type="binding site" evidence="5">
    <location>
        <position position="205"/>
    </location>
    <ligand>
        <name>FMN</name>
        <dbReference type="ChEBI" id="CHEBI:58210"/>
    </ligand>
</feature>
<dbReference type="InterPro" id="IPR011576">
    <property type="entry name" value="Pyridox_Oxase_N"/>
</dbReference>
<name>A0A379M5F7_9NOCA</name>
<dbReference type="GO" id="GO:0008615">
    <property type="term" value="P:pyridoxine biosynthetic process"/>
    <property type="evidence" value="ECO:0007669"/>
    <property type="project" value="InterPro"/>
</dbReference>
<dbReference type="EC" id="1.4.3.5" evidence="8"/>
<evidence type="ECO:0000256" key="4">
    <source>
        <dbReference type="ARBA" id="ARBA00023002"/>
    </source>
</evidence>
<feature type="binding site" evidence="5">
    <location>
        <begin position="160"/>
        <end position="161"/>
    </location>
    <ligand>
        <name>FMN</name>
        <dbReference type="ChEBI" id="CHEBI:58210"/>
    </ligand>
</feature>
<dbReference type="AlphaFoldDB" id="A0A379M5F7"/>
<feature type="domain" description="Pyridoxamine 5'-phosphate oxidase N-terminal" evidence="6">
    <location>
        <begin position="53"/>
        <end position="144"/>
    </location>
</feature>
<evidence type="ECO:0000256" key="3">
    <source>
        <dbReference type="ARBA" id="ARBA00022643"/>
    </source>
</evidence>
<feature type="binding site" evidence="5">
    <location>
        <position position="215"/>
    </location>
    <ligand>
        <name>FMN</name>
        <dbReference type="ChEBI" id="CHEBI:58210"/>
    </ligand>
</feature>
<feature type="binding site" evidence="5">
    <location>
        <position position="125"/>
    </location>
    <ligand>
        <name>FMN</name>
        <dbReference type="ChEBI" id="CHEBI:58210"/>
    </ligand>
</feature>
<evidence type="ECO:0000256" key="2">
    <source>
        <dbReference type="ARBA" id="ARBA00022630"/>
    </source>
</evidence>
<dbReference type="OrthoDB" id="9780392at2"/>
<dbReference type="SUPFAM" id="SSF50475">
    <property type="entry name" value="FMN-binding split barrel"/>
    <property type="match status" value="1"/>
</dbReference>
<sequence length="232" mass="25944">MSEIARRSEFPDTRGWIRALPARAASAPAFEPAVSAPAFDPAPTPQETFLRWLTDAVEAGIAEPHAATLSTVDPSGMPDARTLLIKDVTDDGWWFSGDDRSPKGRQLDTAPAAALTVYWRELGRQVRVRGPVLVGPLEVCARDFRERSVFARAVASTGRQSEVLADPAEYDRLVQERLTALEHDPEFVSPHWTAWCVAAGTVEFWQADPGRRHLRHRYRRKGDRWAAEELHP</sequence>
<evidence type="ECO:0000313" key="8">
    <source>
        <dbReference type="EMBL" id="SUE16966.1"/>
    </source>
</evidence>
<evidence type="ECO:0000313" key="9">
    <source>
        <dbReference type="Proteomes" id="UP000254569"/>
    </source>
</evidence>
<dbReference type="Pfam" id="PF01243">
    <property type="entry name" value="PNPOx_N"/>
    <property type="match status" value="1"/>
</dbReference>
<keyword evidence="4 8" id="KW-0560">Oxidoreductase</keyword>
<feature type="domain" description="Pyridoxine 5'-phosphate oxidase dimerisation C-terminal" evidence="7">
    <location>
        <begin position="192"/>
        <end position="232"/>
    </location>
</feature>
<dbReference type="GO" id="GO:0004733">
    <property type="term" value="F:pyridoxamine phosphate oxidase activity"/>
    <property type="evidence" value="ECO:0007669"/>
    <property type="project" value="UniProtKB-EC"/>
</dbReference>
<feature type="binding site" evidence="5">
    <location>
        <begin position="81"/>
        <end position="86"/>
    </location>
    <ligand>
        <name>FMN</name>
        <dbReference type="ChEBI" id="CHEBI:58210"/>
    </ligand>
</feature>
<dbReference type="PIRSF" id="PIRSF000190">
    <property type="entry name" value="Pyd_amn-ph_oxd"/>
    <property type="match status" value="1"/>
</dbReference>
<evidence type="ECO:0000259" key="6">
    <source>
        <dbReference type="Pfam" id="PF01243"/>
    </source>
</evidence>
<keyword evidence="3 5" id="KW-0288">FMN</keyword>
<comment type="similarity">
    <text evidence="1">Belongs to the pyridoxamine 5'-phosphate oxidase family.</text>
</comment>
<keyword evidence="9" id="KW-1185">Reference proteome</keyword>
<dbReference type="InterPro" id="IPR019576">
    <property type="entry name" value="Pyridoxamine_oxidase_dimer_C"/>
</dbReference>
<proteinExistence type="inferred from homology"/>
<dbReference type="PANTHER" id="PTHR10851">
    <property type="entry name" value="PYRIDOXINE-5-PHOSPHATE OXIDASE"/>
    <property type="match status" value="1"/>
</dbReference>
<dbReference type="EMBL" id="UGVI01000001">
    <property type="protein sequence ID" value="SUE16966.1"/>
    <property type="molecule type" value="Genomic_DNA"/>
</dbReference>
<dbReference type="InterPro" id="IPR012349">
    <property type="entry name" value="Split_barrel_FMN-bd"/>
</dbReference>
<dbReference type="InterPro" id="IPR000659">
    <property type="entry name" value="Pyridox_Oxase"/>
</dbReference>
<organism evidence="8 9">
    <name type="scientific">Rhodococcus gordoniae</name>
    <dbReference type="NCBI Taxonomy" id="223392"/>
    <lineage>
        <taxon>Bacteria</taxon>
        <taxon>Bacillati</taxon>
        <taxon>Actinomycetota</taxon>
        <taxon>Actinomycetes</taxon>
        <taxon>Mycobacteriales</taxon>
        <taxon>Nocardiaceae</taxon>
        <taxon>Rhodococcus</taxon>
    </lineage>
</organism>
<accession>A0A379M5F7</accession>
<gene>
    <name evidence="8" type="primary">pdxH_2</name>
    <name evidence="8" type="ORF">NCTC13296_03862</name>
</gene>